<proteinExistence type="predicted"/>
<sequence>MVIIKSNESRISTYLLLIILVCAIKKVENTMCFYNASILFVNKGYEFPCCKKY</sequence>
<accession>A0AAW2FN95</accession>
<dbReference type="EMBL" id="JADYXP020000009">
    <property type="protein sequence ID" value="KAL0116913.1"/>
    <property type="molecule type" value="Genomic_DNA"/>
</dbReference>
<dbReference type="Proteomes" id="UP001430953">
    <property type="component" value="Unassembled WGS sequence"/>
</dbReference>
<name>A0AAW2FN95_9HYME</name>
<reference evidence="1 2" key="1">
    <citation type="submission" date="2023-03" db="EMBL/GenBank/DDBJ databases">
        <title>High recombination rates correlate with genetic variation in Cardiocondyla obscurior ants.</title>
        <authorList>
            <person name="Errbii M."/>
        </authorList>
    </citation>
    <scope>NUCLEOTIDE SEQUENCE [LARGE SCALE GENOMIC DNA]</scope>
    <source>
        <strain evidence="1">Alpha-2009</strain>
        <tissue evidence="1">Whole body</tissue>
    </source>
</reference>
<comment type="caution">
    <text evidence="1">The sequence shown here is derived from an EMBL/GenBank/DDBJ whole genome shotgun (WGS) entry which is preliminary data.</text>
</comment>
<evidence type="ECO:0008006" key="3">
    <source>
        <dbReference type="Google" id="ProtNLM"/>
    </source>
</evidence>
<protein>
    <recommendedName>
        <fullName evidence="3">Late nodulin</fullName>
    </recommendedName>
</protein>
<evidence type="ECO:0000313" key="1">
    <source>
        <dbReference type="EMBL" id="KAL0116913.1"/>
    </source>
</evidence>
<evidence type="ECO:0000313" key="2">
    <source>
        <dbReference type="Proteomes" id="UP001430953"/>
    </source>
</evidence>
<dbReference type="AlphaFoldDB" id="A0AAW2FN95"/>
<organism evidence="1 2">
    <name type="scientific">Cardiocondyla obscurior</name>
    <dbReference type="NCBI Taxonomy" id="286306"/>
    <lineage>
        <taxon>Eukaryota</taxon>
        <taxon>Metazoa</taxon>
        <taxon>Ecdysozoa</taxon>
        <taxon>Arthropoda</taxon>
        <taxon>Hexapoda</taxon>
        <taxon>Insecta</taxon>
        <taxon>Pterygota</taxon>
        <taxon>Neoptera</taxon>
        <taxon>Endopterygota</taxon>
        <taxon>Hymenoptera</taxon>
        <taxon>Apocrita</taxon>
        <taxon>Aculeata</taxon>
        <taxon>Formicoidea</taxon>
        <taxon>Formicidae</taxon>
        <taxon>Myrmicinae</taxon>
        <taxon>Cardiocondyla</taxon>
    </lineage>
</organism>
<keyword evidence="2" id="KW-1185">Reference proteome</keyword>
<gene>
    <name evidence="1" type="ORF">PUN28_010054</name>
</gene>